<name>A0A0R2RJJ5_9BACT</name>
<sequence>MRLAMITFGFLLVAQTVRAYESAYPMTEVGVCEIKTLPAGVVLRARSEKEYFRENNGLFRKLFEAIQQNQVPMTTPVEAGIRPGTMVFYLDPKSAERSDLRLGGGVERLERKERVVASVGIRGGYSKESFAENSETIEKWLKEQAGWRRVGEPYAVYWNSPFVIWFLKRSEVHLPVEKVELDSTQQR</sequence>
<evidence type="ECO:0008006" key="4">
    <source>
        <dbReference type="Google" id="ProtNLM"/>
    </source>
</evidence>
<feature type="signal peptide" evidence="1">
    <location>
        <begin position="1"/>
        <end position="19"/>
    </location>
</feature>
<dbReference type="InterPro" id="IPR011256">
    <property type="entry name" value="Reg_factor_effector_dom_sf"/>
</dbReference>
<proteinExistence type="predicted"/>
<evidence type="ECO:0000313" key="2">
    <source>
        <dbReference type="EMBL" id="KRO62807.1"/>
    </source>
</evidence>
<dbReference type="Gene3D" id="3.20.80.10">
    <property type="entry name" value="Regulatory factor, effector binding domain"/>
    <property type="match status" value="1"/>
</dbReference>
<feature type="chain" id="PRO_5006422821" description="SOUL heme-binding protein" evidence="1">
    <location>
        <begin position="20"/>
        <end position="187"/>
    </location>
</feature>
<reference evidence="2 3" key="1">
    <citation type="submission" date="2015-10" db="EMBL/GenBank/DDBJ databases">
        <title>Metagenome-Assembled Genomes uncover a global brackish microbiome.</title>
        <authorList>
            <person name="Hugerth L.W."/>
            <person name="Larsson J."/>
            <person name="Alneberg J."/>
            <person name="Lindh M.V."/>
            <person name="Legrand C."/>
            <person name="Pinhassi J."/>
            <person name="Andersson A.F."/>
        </authorList>
    </citation>
    <scope>NUCLEOTIDE SEQUENCE [LARGE SCALE GENOMIC DNA]</scope>
    <source>
        <strain evidence="2">BACL18 MAG-120507-bin52</strain>
    </source>
</reference>
<dbReference type="AlphaFoldDB" id="A0A0R2RJJ5"/>
<dbReference type="EMBL" id="LIBO01000032">
    <property type="protein sequence ID" value="KRO62807.1"/>
    <property type="molecule type" value="Genomic_DNA"/>
</dbReference>
<keyword evidence="1" id="KW-0732">Signal</keyword>
<gene>
    <name evidence="2" type="ORF">ABR82_02260</name>
</gene>
<organism evidence="2 3">
    <name type="scientific">Verrucomicrobia subdivision 6 bacterium BACL9 MAG-120507-bin52</name>
    <dbReference type="NCBI Taxonomy" id="1655590"/>
    <lineage>
        <taxon>Bacteria</taxon>
        <taxon>Pseudomonadati</taxon>
        <taxon>Verrucomicrobiota</taxon>
        <taxon>Verrucomicrobiia</taxon>
        <taxon>Verrucomicrobiales</taxon>
        <taxon>Verrucomicrobia subdivision 6</taxon>
    </lineage>
</organism>
<evidence type="ECO:0000256" key="1">
    <source>
        <dbReference type="SAM" id="SignalP"/>
    </source>
</evidence>
<dbReference type="Pfam" id="PF04832">
    <property type="entry name" value="SOUL"/>
    <property type="match status" value="1"/>
</dbReference>
<comment type="caution">
    <text evidence="2">The sequence shown here is derived from an EMBL/GenBank/DDBJ whole genome shotgun (WGS) entry which is preliminary data.</text>
</comment>
<evidence type="ECO:0000313" key="3">
    <source>
        <dbReference type="Proteomes" id="UP000051269"/>
    </source>
</evidence>
<protein>
    <recommendedName>
        <fullName evidence="4">SOUL heme-binding protein</fullName>
    </recommendedName>
</protein>
<dbReference type="InterPro" id="IPR006917">
    <property type="entry name" value="SOUL_heme-bd"/>
</dbReference>
<accession>A0A0R2RJJ5</accession>
<dbReference type="Proteomes" id="UP000051269">
    <property type="component" value="Unassembled WGS sequence"/>
</dbReference>
<dbReference type="SUPFAM" id="SSF55136">
    <property type="entry name" value="Probable bacterial effector-binding domain"/>
    <property type="match status" value="1"/>
</dbReference>